<dbReference type="Pfam" id="PF00837">
    <property type="entry name" value="T4_deiodinase"/>
    <property type="match status" value="1"/>
</dbReference>
<dbReference type="GO" id="GO:0042446">
    <property type="term" value="P:hormone biosynthetic process"/>
    <property type="evidence" value="ECO:0007669"/>
    <property type="project" value="UniProtKB-KW"/>
</dbReference>
<evidence type="ECO:0000313" key="5">
    <source>
        <dbReference type="Proteomes" id="UP000014760"/>
    </source>
</evidence>
<dbReference type="EMBL" id="KB301692">
    <property type="protein sequence ID" value="ELU05244.1"/>
    <property type="molecule type" value="Genomic_DNA"/>
</dbReference>
<dbReference type="PANTHER" id="PTHR11781:SF22">
    <property type="entry name" value="TYPE I IODOTHYRONINE DEIODINASE"/>
    <property type="match status" value="1"/>
</dbReference>
<protein>
    <recommendedName>
        <fullName evidence="1">Iodothyronine deiodinase</fullName>
    </recommendedName>
</protein>
<name>R7UFC6_CAPTE</name>
<organism evidence="3">
    <name type="scientific">Capitella teleta</name>
    <name type="common">Polychaete worm</name>
    <dbReference type="NCBI Taxonomy" id="283909"/>
    <lineage>
        <taxon>Eukaryota</taxon>
        <taxon>Metazoa</taxon>
        <taxon>Spiralia</taxon>
        <taxon>Lophotrochozoa</taxon>
        <taxon>Annelida</taxon>
        <taxon>Polychaeta</taxon>
        <taxon>Sedentaria</taxon>
        <taxon>Scolecida</taxon>
        <taxon>Capitellidae</taxon>
        <taxon>Capitella</taxon>
    </lineage>
</organism>
<keyword evidence="2" id="KW-1133">Transmembrane helix</keyword>
<gene>
    <name evidence="3" type="ORF">CAPTEDRAFT_206874</name>
</gene>
<keyword evidence="2" id="KW-0812">Transmembrane</keyword>
<keyword evidence="2" id="KW-0472">Membrane</keyword>
<evidence type="ECO:0000256" key="2">
    <source>
        <dbReference type="SAM" id="Phobius"/>
    </source>
</evidence>
<dbReference type="GO" id="GO:0042403">
    <property type="term" value="P:thyroid hormone metabolic process"/>
    <property type="evidence" value="ECO:0007669"/>
    <property type="project" value="TreeGrafter"/>
</dbReference>
<evidence type="ECO:0000313" key="3">
    <source>
        <dbReference type="EMBL" id="ELU05244.1"/>
    </source>
</evidence>
<dbReference type="Gene3D" id="3.40.30.10">
    <property type="entry name" value="Glutaredoxin"/>
    <property type="match status" value="1"/>
</dbReference>
<dbReference type="AlphaFoldDB" id="R7UFC6"/>
<comment type="similarity">
    <text evidence="1">Belongs to the iodothyronine deiodinase family.</text>
</comment>
<reference evidence="5" key="1">
    <citation type="submission" date="2012-12" db="EMBL/GenBank/DDBJ databases">
        <authorList>
            <person name="Hellsten U."/>
            <person name="Grimwood J."/>
            <person name="Chapman J.A."/>
            <person name="Shapiro H."/>
            <person name="Aerts A."/>
            <person name="Otillar R.P."/>
            <person name="Terry A.Y."/>
            <person name="Boore J.L."/>
            <person name="Simakov O."/>
            <person name="Marletaz F."/>
            <person name="Cho S.-J."/>
            <person name="Edsinger-Gonzales E."/>
            <person name="Havlak P."/>
            <person name="Kuo D.-H."/>
            <person name="Larsson T."/>
            <person name="Lv J."/>
            <person name="Arendt D."/>
            <person name="Savage R."/>
            <person name="Osoegawa K."/>
            <person name="de Jong P."/>
            <person name="Lindberg D.R."/>
            <person name="Seaver E.C."/>
            <person name="Weisblat D.A."/>
            <person name="Putnam N.H."/>
            <person name="Grigoriev I.V."/>
            <person name="Rokhsar D.S."/>
        </authorList>
    </citation>
    <scope>NUCLEOTIDE SEQUENCE</scope>
    <source>
        <strain evidence="5">I ESC-2004</strain>
    </source>
</reference>
<keyword evidence="1" id="KW-0560">Oxidoreductase</keyword>
<comment type="function">
    <text evidence="1">Responsible for the deiodination of T4 (3,5,3',5'-tetraiodothyronine).</text>
</comment>
<evidence type="ECO:0000313" key="4">
    <source>
        <dbReference type="EnsemblMetazoa" id="CapteP206874"/>
    </source>
</evidence>
<reference evidence="4" key="3">
    <citation type="submission" date="2015-06" db="UniProtKB">
        <authorList>
            <consortium name="EnsemblMetazoa"/>
        </authorList>
    </citation>
    <scope>IDENTIFICATION</scope>
</reference>
<reference evidence="3 5" key="2">
    <citation type="journal article" date="2013" name="Nature">
        <title>Insights into bilaterian evolution from three spiralian genomes.</title>
        <authorList>
            <person name="Simakov O."/>
            <person name="Marletaz F."/>
            <person name="Cho S.J."/>
            <person name="Edsinger-Gonzales E."/>
            <person name="Havlak P."/>
            <person name="Hellsten U."/>
            <person name="Kuo D.H."/>
            <person name="Larsson T."/>
            <person name="Lv J."/>
            <person name="Arendt D."/>
            <person name="Savage R."/>
            <person name="Osoegawa K."/>
            <person name="de Jong P."/>
            <person name="Grimwood J."/>
            <person name="Chapman J.A."/>
            <person name="Shapiro H."/>
            <person name="Aerts A."/>
            <person name="Otillar R.P."/>
            <person name="Terry A.Y."/>
            <person name="Boore J.L."/>
            <person name="Grigoriev I.V."/>
            <person name="Lindberg D.R."/>
            <person name="Seaver E.C."/>
            <person name="Weisblat D.A."/>
            <person name="Putnam N.H."/>
            <person name="Rokhsar D.S."/>
        </authorList>
    </citation>
    <scope>NUCLEOTIDE SEQUENCE</scope>
    <source>
        <strain evidence="3 5">I ESC-2004</strain>
    </source>
</reference>
<dbReference type="OrthoDB" id="428577at2759"/>
<dbReference type="EnsemblMetazoa" id="CapteT206874">
    <property type="protein sequence ID" value="CapteP206874"/>
    <property type="gene ID" value="CapteG206874"/>
</dbReference>
<evidence type="ECO:0000256" key="1">
    <source>
        <dbReference type="RuleBase" id="RU000676"/>
    </source>
</evidence>
<accession>R7UFC6</accession>
<feature type="transmembrane region" description="Helical" evidence="2">
    <location>
        <begin position="15"/>
        <end position="39"/>
    </location>
</feature>
<dbReference type="OMA" id="HYPAITK"/>
<dbReference type="PANTHER" id="PTHR11781">
    <property type="entry name" value="IODOTHYRONINE DEIODINASE"/>
    <property type="match status" value="1"/>
</dbReference>
<proteinExistence type="inferred from homology"/>
<dbReference type="EMBL" id="AMQN01007900">
    <property type="status" value="NOT_ANNOTATED_CDS"/>
    <property type="molecule type" value="Genomic_DNA"/>
</dbReference>
<keyword evidence="5" id="KW-1185">Reference proteome</keyword>
<dbReference type="GO" id="GO:0004800">
    <property type="term" value="F:thyroxine 5'-deiodinase activity"/>
    <property type="evidence" value="ECO:0007669"/>
    <property type="project" value="InterPro"/>
</dbReference>
<dbReference type="Proteomes" id="UP000014760">
    <property type="component" value="Unassembled WGS sequence"/>
</dbReference>
<keyword evidence="1" id="KW-0893">Thyroid hormones biosynthesis</keyword>
<sequence length="202" mass="23363">MAFKFNQLVRGRHPFYVGLMVILSYLKMAVILSILRVLFSIPRLGTIIARWRHPSGKDFQLNTADSIQMQLETATIKEMKHFCRVAEELTEQADFLAVYIEEAHPDDGFNFSYKSGFEVMQAKVLKERVASAKVAAENLEGKLKFPVVVDSMQNDAMYAYGARPERLYIVRDGRVVYQSNRGPYYMHFEEFESELRAMVKMQ</sequence>
<keyword evidence="1" id="KW-0712">Selenocysteine</keyword>
<dbReference type="InterPro" id="IPR000643">
    <property type="entry name" value="Iodothyronine_deiodinase"/>
</dbReference>
<dbReference type="HOGENOM" id="CLU_099576_0_0_1"/>